<organism evidence="19 20">
    <name type="scientific">Limosilactobacillus antri DSM 16041</name>
    <dbReference type="NCBI Taxonomy" id="525309"/>
    <lineage>
        <taxon>Bacteria</taxon>
        <taxon>Bacillati</taxon>
        <taxon>Bacillota</taxon>
        <taxon>Bacilli</taxon>
        <taxon>Lactobacillales</taxon>
        <taxon>Lactobacillaceae</taxon>
        <taxon>Limosilactobacillus</taxon>
    </lineage>
</organism>
<evidence type="ECO:0000256" key="10">
    <source>
        <dbReference type="ARBA" id="ARBA00022777"/>
    </source>
</evidence>
<dbReference type="Proteomes" id="UP000003675">
    <property type="component" value="Unassembled WGS sequence"/>
</dbReference>
<dbReference type="NCBIfam" id="TIGR01418">
    <property type="entry name" value="PEP_synth"/>
    <property type="match status" value="1"/>
</dbReference>
<evidence type="ECO:0000256" key="15">
    <source>
        <dbReference type="PIRNR" id="PIRNR000854"/>
    </source>
</evidence>
<dbReference type="EC" id="2.7.9.2" evidence="5 15"/>
<dbReference type="PANTHER" id="PTHR43030:SF1">
    <property type="entry name" value="PHOSPHOENOLPYRUVATE SYNTHASE"/>
    <property type="match status" value="1"/>
</dbReference>
<feature type="domain" description="Pyruvate phosphate dikinase AMP/ATP-binding" evidence="17">
    <location>
        <begin position="54"/>
        <end position="373"/>
    </location>
</feature>
<dbReference type="InterPro" id="IPR008279">
    <property type="entry name" value="PEP-util_enz_mobile_dom"/>
</dbReference>
<dbReference type="Pfam" id="PF00391">
    <property type="entry name" value="PEP-utilizers"/>
    <property type="match status" value="1"/>
</dbReference>
<dbReference type="PIRSF" id="PIRSF000854">
    <property type="entry name" value="PEP_synthase"/>
    <property type="match status" value="1"/>
</dbReference>
<dbReference type="InterPro" id="IPR000121">
    <property type="entry name" value="PEP_util_C"/>
</dbReference>
<dbReference type="GO" id="GO:0005524">
    <property type="term" value="F:ATP binding"/>
    <property type="evidence" value="ECO:0007669"/>
    <property type="project" value="UniProtKB-KW"/>
</dbReference>
<evidence type="ECO:0000256" key="12">
    <source>
        <dbReference type="ARBA" id="ARBA00022842"/>
    </source>
</evidence>
<evidence type="ECO:0000256" key="6">
    <source>
        <dbReference type="ARBA" id="ARBA00021623"/>
    </source>
</evidence>
<feature type="domain" description="PEP-utilising enzyme mobile" evidence="16">
    <location>
        <begin position="410"/>
        <end position="485"/>
    </location>
</feature>
<evidence type="ECO:0000313" key="20">
    <source>
        <dbReference type="Proteomes" id="UP000003675"/>
    </source>
</evidence>
<dbReference type="Pfam" id="PF02896">
    <property type="entry name" value="PEP-utilizers_C"/>
    <property type="match status" value="1"/>
</dbReference>
<dbReference type="GO" id="GO:0046872">
    <property type="term" value="F:metal ion binding"/>
    <property type="evidence" value="ECO:0007669"/>
    <property type="project" value="UniProtKB-KW"/>
</dbReference>
<dbReference type="SUPFAM" id="SSF52009">
    <property type="entry name" value="Phosphohistidine domain"/>
    <property type="match status" value="1"/>
</dbReference>
<evidence type="ECO:0000259" key="17">
    <source>
        <dbReference type="Pfam" id="PF01326"/>
    </source>
</evidence>
<dbReference type="FunFam" id="3.30.1490.20:FF:000010">
    <property type="entry name" value="Phosphoenolpyruvate synthase"/>
    <property type="match status" value="1"/>
</dbReference>
<dbReference type="PROSITE" id="PS00370">
    <property type="entry name" value="PEP_ENZYMES_PHOS_SITE"/>
    <property type="match status" value="1"/>
</dbReference>
<dbReference type="EMBL" id="ACLL01000023">
    <property type="protein sequence ID" value="EEW53882.1"/>
    <property type="molecule type" value="Genomic_DNA"/>
</dbReference>
<dbReference type="InterPro" id="IPR040442">
    <property type="entry name" value="Pyrv_kinase-like_dom_sf"/>
</dbReference>
<evidence type="ECO:0000256" key="9">
    <source>
        <dbReference type="ARBA" id="ARBA00022741"/>
    </source>
</evidence>
<comment type="similarity">
    <text evidence="4 15">Belongs to the PEP-utilizing enzyme family.</text>
</comment>
<feature type="domain" description="PEP-utilising enzyme C-terminal" evidence="18">
    <location>
        <begin position="513"/>
        <end position="803"/>
    </location>
</feature>
<evidence type="ECO:0000256" key="13">
    <source>
        <dbReference type="ARBA" id="ARBA00033470"/>
    </source>
</evidence>
<keyword evidence="19" id="KW-0670">Pyruvate</keyword>
<dbReference type="InterPro" id="IPR002192">
    <property type="entry name" value="PPDK_AMP/ATP-bd"/>
</dbReference>
<comment type="function">
    <text evidence="2 15">Catalyzes the phosphorylation of pyruvate to phosphoenolpyruvate.</text>
</comment>
<dbReference type="STRING" id="525309.HMPREF0494_1038"/>
<keyword evidence="10 15" id="KW-0418">Kinase</keyword>
<dbReference type="UniPathway" id="UPA00138"/>
<comment type="cofactor">
    <cofactor evidence="1 15">
        <name>Mg(2+)</name>
        <dbReference type="ChEBI" id="CHEBI:18420"/>
    </cofactor>
</comment>
<dbReference type="GO" id="GO:0006094">
    <property type="term" value="P:gluconeogenesis"/>
    <property type="evidence" value="ECO:0007669"/>
    <property type="project" value="UniProtKB-UniPathway"/>
</dbReference>
<dbReference type="eggNOG" id="COG0574">
    <property type="taxonomic scope" value="Bacteria"/>
</dbReference>
<evidence type="ECO:0000313" key="19">
    <source>
        <dbReference type="EMBL" id="EEW53882.1"/>
    </source>
</evidence>
<dbReference type="SUPFAM" id="SSF56059">
    <property type="entry name" value="Glutathione synthetase ATP-binding domain-like"/>
    <property type="match status" value="1"/>
</dbReference>
<evidence type="ECO:0000256" key="1">
    <source>
        <dbReference type="ARBA" id="ARBA00001946"/>
    </source>
</evidence>
<reference evidence="19 20" key="1">
    <citation type="submission" date="2009-09" db="EMBL/GenBank/DDBJ databases">
        <authorList>
            <person name="Qin X."/>
            <person name="Bachman B."/>
            <person name="Battles P."/>
            <person name="Bell A."/>
            <person name="Bess C."/>
            <person name="Bickham C."/>
            <person name="Chaboub L."/>
            <person name="Chen D."/>
            <person name="Coyle M."/>
            <person name="Deiros D.R."/>
            <person name="Dinh H."/>
            <person name="Forbes L."/>
            <person name="Fowler G."/>
            <person name="Francisco L."/>
            <person name="Fu Q."/>
            <person name="Gubbala S."/>
            <person name="Hale W."/>
            <person name="Han Y."/>
            <person name="Hemphill L."/>
            <person name="Highlander S.K."/>
            <person name="Hirani K."/>
            <person name="Hogues M."/>
            <person name="Jackson L."/>
            <person name="Jakkamsetti A."/>
            <person name="Javaid M."/>
            <person name="Jiang H."/>
            <person name="Korchina V."/>
            <person name="Kovar C."/>
            <person name="Lara F."/>
            <person name="Lee S."/>
            <person name="Mata R."/>
            <person name="Mathew T."/>
            <person name="Moen C."/>
            <person name="Morales K."/>
            <person name="Munidasa M."/>
            <person name="Nazareth L."/>
            <person name="Ngo R."/>
            <person name="Nguyen L."/>
            <person name="Okwuonu G."/>
            <person name="Ongeri F."/>
            <person name="Patil S."/>
            <person name="Petrosino J."/>
            <person name="Pham C."/>
            <person name="Pham P."/>
            <person name="Pu L.-L."/>
            <person name="Puazo M."/>
            <person name="Raj R."/>
            <person name="Reid J."/>
            <person name="Rouhana J."/>
            <person name="Saada N."/>
            <person name="Shang Y."/>
            <person name="Simmons D."/>
            <person name="Thornton R."/>
            <person name="Warren J."/>
            <person name="Weissenberger G."/>
            <person name="Zhang J."/>
            <person name="Zhang L."/>
            <person name="Zhou C."/>
            <person name="Zhu D."/>
            <person name="Muzny D."/>
            <person name="Worley K."/>
            <person name="Gibbs R."/>
        </authorList>
    </citation>
    <scope>NUCLEOTIDE SEQUENCE [LARGE SCALE GENOMIC DNA]</scope>
    <source>
        <strain evidence="19 20">DSM 16041</strain>
    </source>
</reference>
<protein>
    <recommendedName>
        <fullName evidence="6 15">Phosphoenolpyruvate synthase</fullName>
        <shortName evidence="15">PEP synthase</shortName>
        <ecNumber evidence="5 15">2.7.9.2</ecNumber>
    </recommendedName>
    <alternativeName>
        <fullName evidence="13 15">Pyruvate, water dikinase</fullName>
    </alternativeName>
</protein>
<gene>
    <name evidence="19" type="primary">ppsA</name>
    <name evidence="19" type="ORF">HMPREF0494_1038</name>
</gene>
<sequence length="825" mass="90765">MQPVAQNYIPKKWLTALPRPIRKKIHSEKGDAVMVKREQKDVLWFDELRRQDVDLVGGKSASLGELTSATDIPVPYGFATTAHAYRRFMEATGLNQRVNQLLAEIKDYENTDELHTVCNQIRSLIISATMPEELAMAITTAYEQLAEKMDQPDPFVAVRSSATAEDLPNASFAGQQETYLNVSGAALVVKKVQECYASLFTDRATYYRHKQHFPHEKVALCAAIQMMVFSKAAGIMFSLNVADGNDQQIVVDAIWGLGEYIVLGKVTPDHYVINKPDLAIIDRAITNKPVELLQKPGGGTYEQTVPAALADQPALSDDQVKELAGYAKRIEQHYGCHMDMEFALDGPTGRLWLVQARPETAWSNQQPAAPAEENNSLEDHRPVLKGLPASPGLASGRAHVIADPADIDSFKSGEVLVTQMTSPDWVPAMKKAAAIVTDNGGMTCHAAIVSREMQIPCLVGTASCGQAAMTTLHDGDQVTVDARNGVVYAGDLTKQLAPKEAAPAEQAVAEYFAPTATQVMMNLGDPDLAQRYAALPADGIGLMREEFIWTTAIHEHPLALIKAGQPQKVVDFLAGGIAKVARAMAPRPLTLRFSDFKSGEYRHLTGGEEFEPHEPADLLGWRGASRYYDPHFVEAFKLELAAVKRVRNEMGLRNVNVMIPFVRTVAELARVTQLMNQAGLHRSADFKVYMMAEIPANIILADQFNQYVDGYSIGSNDLTMLVLGCDRNNDTVSALFDERNLAVKRAISHLITVAHRDGRTVSICGQAPSEYPDFTNFLIRNGIDCVSVNPDMVKETKRNVAHFEQRLLLDQATGRGRTVDNDLAW</sequence>
<dbReference type="eggNOG" id="COG1080">
    <property type="taxonomic scope" value="Bacteria"/>
</dbReference>
<dbReference type="Gene3D" id="3.50.30.10">
    <property type="entry name" value="Phosphohistidine domain"/>
    <property type="match status" value="1"/>
</dbReference>
<proteinExistence type="inferred from homology"/>
<dbReference type="Gene3D" id="3.30.470.20">
    <property type="entry name" value="ATP-grasp fold, B domain"/>
    <property type="match status" value="1"/>
</dbReference>
<keyword evidence="8 15" id="KW-0479">Metal-binding</keyword>
<evidence type="ECO:0000259" key="18">
    <source>
        <dbReference type="Pfam" id="PF02896"/>
    </source>
</evidence>
<keyword evidence="11 15" id="KW-0067">ATP-binding</keyword>
<dbReference type="InterPro" id="IPR015813">
    <property type="entry name" value="Pyrv/PenolPyrv_kinase-like_dom"/>
</dbReference>
<evidence type="ECO:0000256" key="11">
    <source>
        <dbReference type="ARBA" id="ARBA00022840"/>
    </source>
</evidence>
<dbReference type="InterPro" id="IPR013815">
    <property type="entry name" value="ATP_grasp_subdomain_1"/>
</dbReference>
<dbReference type="PANTHER" id="PTHR43030">
    <property type="entry name" value="PHOSPHOENOLPYRUVATE SYNTHASE"/>
    <property type="match status" value="1"/>
</dbReference>
<name>C8P6U4_9LACO</name>
<dbReference type="InterPro" id="IPR006319">
    <property type="entry name" value="PEP_synth"/>
</dbReference>
<dbReference type="InterPro" id="IPR036637">
    <property type="entry name" value="Phosphohistidine_dom_sf"/>
</dbReference>
<evidence type="ECO:0000259" key="16">
    <source>
        <dbReference type="Pfam" id="PF00391"/>
    </source>
</evidence>
<dbReference type="Gene3D" id="3.20.20.60">
    <property type="entry name" value="Phosphoenolpyruvate-binding domains"/>
    <property type="match status" value="1"/>
</dbReference>
<dbReference type="HOGENOM" id="CLU_007308_6_2_9"/>
<dbReference type="InterPro" id="IPR018274">
    <property type="entry name" value="PEP_util_AS"/>
</dbReference>
<keyword evidence="12 15" id="KW-0460">Magnesium</keyword>
<evidence type="ECO:0000256" key="8">
    <source>
        <dbReference type="ARBA" id="ARBA00022723"/>
    </source>
</evidence>
<keyword evidence="7 15" id="KW-0808">Transferase</keyword>
<evidence type="ECO:0000256" key="5">
    <source>
        <dbReference type="ARBA" id="ARBA00011996"/>
    </source>
</evidence>
<evidence type="ECO:0000256" key="2">
    <source>
        <dbReference type="ARBA" id="ARBA00002988"/>
    </source>
</evidence>
<dbReference type="Gene3D" id="3.30.1490.20">
    <property type="entry name" value="ATP-grasp fold, A domain"/>
    <property type="match status" value="1"/>
</dbReference>
<keyword evidence="9 15" id="KW-0547">Nucleotide-binding</keyword>
<evidence type="ECO:0000256" key="3">
    <source>
        <dbReference type="ARBA" id="ARBA00004742"/>
    </source>
</evidence>
<comment type="pathway">
    <text evidence="3 15">Carbohydrate biosynthesis; gluconeogenesis.</text>
</comment>
<comment type="catalytic activity">
    <reaction evidence="14 15">
        <text>pyruvate + ATP + H2O = phosphoenolpyruvate + AMP + phosphate + 2 H(+)</text>
        <dbReference type="Rhea" id="RHEA:11364"/>
        <dbReference type="ChEBI" id="CHEBI:15361"/>
        <dbReference type="ChEBI" id="CHEBI:15377"/>
        <dbReference type="ChEBI" id="CHEBI:15378"/>
        <dbReference type="ChEBI" id="CHEBI:30616"/>
        <dbReference type="ChEBI" id="CHEBI:43474"/>
        <dbReference type="ChEBI" id="CHEBI:58702"/>
        <dbReference type="ChEBI" id="CHEBI:456215"/>
        <dbReference type="EC" id="2.7.9.2"/>
    </reaction>
</comment>
<dbReference type="SUPFAM" id="SSF51621">
    <property type="entry name" value="Phosphoenolpyruvate/pyruvate domain"/>
    <property type="match status" value="1"/>
</dbReference>
<evidence type="ECO:0000256" key="4">
    <source>
        <dbReference type="ARBA" id="ARBA00007837"/>
    </source>
</evidence>
<dbReference type="Pfam" id="PF01326">
    <property type="entry name" value="PPDK_N"/>
    <property type="match status" value="1"/>
</dbReference>
<evidence type="ECO:0000256" key="7">
    <source>
        <dbReference type="ARBA" id="ARBA00022679"/>
    </source>
</evidence>
<evidence type="ECO:0000256" key="14">
    <source>
        <dbReference type="ARBA" id="ARBA00047700"/>
    </source>
</evidence>
<comment type="caution">
    <text evidence="19">The sequence shown here is derived from an EMBL/GenBank/DDBJ whole genome shotgun (WGS) entry which is preliminary data.</text>
</comment>
<dbReference type="NCBIfam" id="NF005057">
    <property type="entry name" value="PRK06464.1"/>
    <property type="match status" value="1"/>
</dbReference>
<dbReference type="AlphaFoldDB" id="C8P6U4"/>
<accession>C8P6U4</accession>
<dbReference type="GO" id="GO:0008986">
    <property type="term" value="F:pyruvate, water dikinase activity"/>
    <property type="evidence" value="ECO:0007669"/>
    <property type="project" value="UniProtKB-EC"/>
</dbReference>